<dbReference type="Proteomes" id="UP000481858">
    <property type="component" value="Unassembled WGS sequence"/>
</dbReference>
<evidence type="ECO:0000256" key="2">
    <source>
        <dbReference type="ARBA" id="ARBA00022737"/>
    </source>
</evidence>
<evidence type="ECO:0000313" key="8">
    <source>
        <dbReference type="EMBL" id="KAF2973525.1"/>
    </source>
</evidence>
<keyword evidence="2" id="KW-0677">Repeat</keyword>
<dbReference type="Pfam" id="PF00096">
    <property type="entry name" value="zf-C2H2"/>
    <property type="match status" value="1"/>
</dbReference>
<dbReference type="SUPFAM" id="SSF52540">
    <property type="entry name" value="P-loop containing nucleoside triphosphate hydrolases"/>
    <property type="match status" value="1"/>
</dbReference>
<dbReference type="GO" id="GO:0008270">
    <property type="term" value="F:zinc ion binding"/>
    <property type="evidence" value="ECO:0007669"/>
    <property type="project" value="UniProtKB-KW"/>
</dbReference>
<dbReference type="Gene3D" id="3.30.160.60">
    <property type="entry name" value="Classic Zinc Finger"/>
    <property type="match status" value="3"/>
</dbReference>
<dbReference type="Pfam" id="PF22939">
    <property type="entry name" value="WHD_GPIID"/>
    <property type="match status" value="1"/>
</dbReference>
<dbReference type="SMART" id="SM00355">
    <property type="entry name" value="ZnF_C2H2"/>
    <property type="match status" value="3"/>
</dbReference>
<dbReference type="InterPro" id="IPR036236">
    <property type="entry name" value="Znf_C2H2_sf"/>
</dbReference>
<evidence type="ECO:0000256" key="3">
    <source>
        <dbReference type="ARBA" id="ARBA00022771"/>
    </source>
</evidence>
<keyword evidence="3 5" id="KW-0863">Zinc-finger</keyword>
<name>A0A7C8J048_9PEZI</name>
<dbReference type="FunFam" id="3.30.160.60:FF:000065">
    <property type="entry name" value="B-cell CLL/lymphoma 6, member B"/>
    <property type="match status" value="1"/>
</dbReference>
<dbReference type="OrthoDB" id="21416at2759"/>
<feature type="domain" description="C2H2-type" evidence="7">
    <location>
        <begin position="1118"/>
        <end position="1145"/>
    </location>
</feature>
<accession>A0A7C8J048</accession>
<evidence type="ECO:0000256" key="5">
    <source>
        <dbReference type="PROSITE-ProRule" id="PRU00042"/>
    </source>
</evidence>
<gene>
    <name evidence="8" type="ORF">GQX73_g157</name>
</gene>
<keyword evidence="9" id="KW-1185">Reference proteome</keyword>
<evidence type="ECO:0000256" key="6">
    <source>
        <dbReference type="SAM" id="MobiDB-lite"/>
    </source>
</evidence>
<dbReference type="SUPFAM" id="SSF57667">
    <property type="entry name" value="beta-beta-alpha zinc fingers"/>
    <property type="match status" value="1"/>
</dbReference>
<keyword evidence="1" id="KW-0479">Metal-binding</keyword>
<comment type="caution">
    <text evidence="8">The sequence shown here is derived from an EMBL/GenBank/DDBJ whole genome shotgun (WGS) entry which is preliminary data.</text>
</comment>
<feature type="region of interest" description="Disordered" evidence="6">
    <location>
        <begin position="1294"/>
        <end position="1320"/>
    </location>
</feature>
<sequence length="1369" mass="154738">MDHDDAFFKIVFRLRGVPHKIKTLDDVANLVAKSLGDISAHHVRVFSLATDLGFGNSSLSKVATVMFATIPSRVLDYKSNQEWDIPIQVPEPGNYLVLDTHFSGMTIMNDVDHLSHMYDCIAISGLASHPFGSWQPKVGDRAFMWIRDALPKHIYGIRAVIYGYETKLAKSRSFERIKDLASKLITFLTTYGWGSRSSKPVIFLAHSLGGLVLRDALRQIVDGPSAEYGTLLDNLRGALFFGVPNLGMEQASFLAIAQGNPNDTLIDDIGRTSDYIREIEVFRRLSGITAAEEAKFLSATFSVIEALAGEIQMIQEERESLMYMQRLEPFLISMKQFAEFSEGSGVAFGLPNPMAYGPMEYILRAVTLYPDEFNYILDAYQIIGEQIPKLELYREQLASNQHLKHVISLIYSDVLWFHRELLQHLTKREWKALFLSTWGDFATCLDQISENIARNHRLIKSNVSYKDLEEIQNIRASSIQTFKTNKTAQDISRRATIMQWLFSYNCELDQARHRKMRSICKTPGAWLLRDSRFKEWSSTEFCSSPILWLNGIPGAGKTILASIVIDHLQVIPGAAVAYFYCKHGNESRNSFISVARAILAQLLRQRPYLTSYFFEKASTNGHVLLDSTSTARDMIQTALNSCSETYIVIDGVDECGRVHRDEIVEVFRTAIEGMPEEAIGSVRCLFVSQDDDNARRNFRDLPTIKIINESRDDLRDFAEKRHLALEAKFGPLRSKDCHISNILTARARGMFIFADLFAKYLEAQLNRAALLTELDASKLPVNLDHVYERILVRVFETRDSSTVASVRQILGWIACVRRPLKWAELQGAVCVDLDNQVVDHDKMLSDSPKGLFASLVEIKEDDTVELVHETAREYLYKHAINFREVNYSLAAVSIGYLTLPQLDINEQQQQEDVYINLANGMYSFYDYASACWFMHLQEGISELKMGSELTQLLETLETFIELHWSPTHKALHDLKRVRNSLDSIKASKSFEKITHAVGWAKRQSSKYGQGPSEDEALDLWRVTKKIRSVPFLCYISGCHMEVFGYATSNELKRHLLKYHGIDLSDQTSDDEFPDPPKRKVANTAENEATHTCTECDKKFTRKHNLQNHMRSHQGLKPYACKDCGEKFTRKSDCDRHQRGQHGEKEFVCVGSLKDGGTWGCNKAFGRLDKLVAHLRSRTGQRCIKPHLEEKMRENGADGVGNDAKLFGDQTGENATALRAAGKSLPSFEEFLQLCGLDPPATKPETKASSSVLRIQNFDSEAMCFAGRRNNVAAQAEREGAWQCNYMGNAPIQFSNSPPEASVVPRDASCKDGPDPNDDSDDIYESLSSTTWSLDETHPLAAFKADAIQAVFQGYMEYRKKNTNGEFKSH</sequence>
<dbReference type="PANTHER" id="PTHR10039:SF14">
    <property type="entry name" value="NACHT DOMAIN-CONTAINING PROTEIN"/>
    <property type="match status" value="1"/>
</dbReference>
<dbReference type="SUPFAM" id="SSF53474">
    <property type="entry name" value="alpha/beta-Hydrolases"/>
    <property type="match status" value="1"/>
</dbReference>
<dbReference type="PANTHER" id="PTHR10039">
    <property type="entry name" value="AMELOGENIN"/>
    <property type="match status" value="1"/>
</dbReference>
<dbReference type="EMBL" id="WUBL01000001">
    <property type="protein sequence ID" value="KAF2973525.1"/>
    <property type="molecule type" value="Genomic_DNA"/>
</dbReference>
<dbReference type="PROSITE" id="PS50157">
    <property type="entry name" value="ZINC_FINGER_C2H2_2"/>
    <property type="match status" value="3"/>
</dbReference>
<dbReference type="Pfam" id="PF24883">
    <property type="entry name" value="NPHP3_N"/>
    <property type="match status" value="1"/>
</dbReference>
<dbReference type="InterPro" id="IPR056884">
    <property type="entry name" value="NPHP3-like_N"/>
</dbReference>
<keyword evidence="4" id="KW-0862">Zinc</keyword>
<dbReference type="FunFam" id="3.30.160.60:FF:000100">
    <property type="entry name" value="Zinc finger 45-like"/>
    <property type="match status" value="1"/>
</dbReference>
<protein>
    <recommendedName>
        <fullName evidence="7">C2H2-type domain-containing protein</fullName>
    </recommendedName>
</protein>
<dbReference type="InParanoid" id="A0A7C8J048"/>
<dbReference type="InterPro" id="IPR054471">
    <property type="entry name" value="GPIID_WHD"/>
</dbReference>
<dbReference type="Gene3D" id="3.40.50.300">
    <property type="entry name" value="P-loop containing nucleotide triphosphate hydrolases"/>
    <property type="match status" value="1"/>
</dbReference>
<organism evidence="8 9">
    <name type="scientific">Xylaria multiplex</name>
    <dbReference type="NCBI Taxonomy" id="323545"/>
    <lineage>
        <taxon>Eukaryota</taxon>
        <taxon>Fungi</taxon>
        <taxon>Dikarya</taxon>
        <taxon>Ascomycota</taxon>
        <taxon>Pezizomycotina</taxon>
        <taxon>Sordariomycetes</taxon>
        <taxon>Xylariomycetidae</taxon>
        <taxon>Xylariales</taxon>
        <taxon>Xylariaceae</taxon>
        <taxon>Xylaria</taxon>
    </lineage>
</organism>
<dbReference type="PROSITE" id="PS00028">
    <property type="entry name" value="ZINC_FINGER_C2H2_1"/>
    <property type="match status" value="2"/>
</dbReference>
<feature type="domain" description="C2H2-type" evidence="7">
    <location>
        <begin position="1146"/>
        <end position="1182"/>
    </location>
</feature>
<dbReference type="Gene3D" id="3.40.50.1820">
    <property type="entry name" value="alpha/beta hydrolase"/>
    <property type="match status" value="1"/>
</dbReference>
<evidence type="ECO:0000256" key="4">
    <source>
        <dbReference type="ARBA" id="ARBA00022833"/>
    </source>
</evidence>
<dbReference type="InterPro" id="IPR027417">
    <property type="entry name" value="P-loop_NTPase"/>
</dbReference>
<reference evidence="8 9" key="1">
    <citation type="submission" date="2019-12" db="EMBL/GenBank/DDBJ databases">
        <title>Draft genome sequence of the ascomycete Xylaria multiplex DSM 110363.</title>
        <authorList>
            <person name="Buettner E."/>
            <person name="Kellner H."/>
        </authorList>
    </citation>
    <scope>NUCLEOTIDE SEQUENCE [LARGE SCALE GENOMIC DNA]</scope>
    <source>
        <strain evidence="8 9">DSM 110363</strain>
    </source>
</reference>
<evidence type="ECO:0000259" key="7">
    <source>
        <dbReference type="PROSITE" id="PS50157"/>
    </source>
</evidence>
<evidence type="ECO:0000313" key="9">
    <source>
        <dbReference type="Proteomes" id="UP000481858"/>
    </source>
</evidence>
<dbReference type="InterPro" id="IPR029058">
    <property type="entry name" value="AB_hydrolase_fold"/>
</dbReference>
<proteinExistence type="predicted"/>
<evidence type="ECO:0000256" key="1">
    <source>
        <dbReference type="ARBA" id="ARBA00022723"/>
    </source>
</evidence>
<feature type="domain" description="C2H2-type" evidence="7">
    <location>
        <begin position="1090"/>
        <end position="1117"/>
    </location>
</feature>
<dbReference type="InterPro" id="IPR013087">
    <property type="entry name" value="Znf_C2H2_type"/>
</dbReference>